<dbReference type="STRING" id="215250.A0A316YSY2"/>
<evidence type="ECO:0000313" key="10">
    <source>
        <dbReference type="EMBL" id="PWN92341.1"/>
    </source>
</evidence>
<comment type="similarity">
    <text evidence="2">Belongs to the GINS2/PSF2 family.</text>
</comment>
<dbReference type="GeneID" id="37043281"/>
<dbReference type="CDD" id="cd11712">
    <property type="entry name" value="GINS_A_psf2"/>
    <property type="match status" value="1"/>
</dbReference>
<dbReference type="SUPFAM" id="SSF158573">
    <property type="entry name" value="GINS helical bundle-like"/>
    <property type="match status" value="1"/>
</dbReference>
<organism evidence="10 11">
    <name type="scientific">Acaromyces ingoldii</name>
    <dbReference type="NCBI Taxonomy" id="215250"/>
    <lineage>
        <taxon>Eukaryota</taxon>
        <taxon>Fungi</taxon>
        <taxon>Dikarya</taxon>
        <taxon>Basidiomycota</taxon>
        <taxon>Ustilaginomycotina</taxon>
        <taxon>Exobasidiomycetes</taxon>
        <taxon>Exobasidiales</taxon>
        <taxon>Cryptobasidiaceae</taxon>
        <taxon>Acaromyces</taxon>
    </lineage>
</organism>
<dbReference type="Gene3D" id="1.20.58.1020">
    <property type="match status" value="1"/>
</dbReference>
<dbReference type="GO" id="GO:0007059">
    <property type="term" value="P:chromosome segregation"/>
    <property type="evidence" value="ECO:0007669"/>
    <property type="project" value="UniProtKB-KW"/>
</dbReference>
<reference evidence="10 11" key="1">
    <citation type="journal article" date="2018" name="Mol. Biol. Evol.">
        <title>Broad Genomic Sampling Reveals a Smut Pathogenic Ancestry of the Fungal Clade Ustilaginomycotina.</title>
        <authorList>
            <person name="Kijpornyongpan T."/>
            <person name="Mondo S.J."/>
            <person name="Barry K."/>
            <person name="Sandor L."/>
            <person name="Lee J."/>
            <person name="Lipzen A."/>
            <person name="Pangilinan J."/>
            <person name="LaButti K."/>
            <person name="Hainaut M."/>
            <person name="Henrissat B."/>
            <person name="Grigoriev I.V."/>
            <person name="Spatafora J.W."/>
            <person name="Aime M.C."/>
        </authorList>
    </citation>
    <scope>NUCLEOTIDE SEQUENCE [LARGE SCALE GENOMIC DNA]</scope>
    <source>
        <strain evidence="10 11">MCA 4198</strain>
    </source>
</reference>
<keyword evidence="6" id="KW-0159">Chromosome partition</keyword>
<dbReference type="OrthoDB" id="1938138at2759"/>
<dbReference type="InterPro" id="IPR036224">
    <property type="entry name" value="GINS_bundle-like_dom_sf"/>
</dbReference>
<dbReference type="EMBL" id="KZ819635">
    <property type="protein sequence ID" value="PWN92341.1"/>
    <property type="molecule type" value="Genomic_DNA"/>
</dbReference>
<keyword evidence="11" id="KW-1185">Reference proteome</keyword>
<dbReference type="PANTHER" id="PTHR12772">
    <property type="entry name" value="DNA REPLICATION COMPLEX GINS PROTEIN PSF2"/>
    <property type="match status" value="1"/>
</dbReference>
<protein>
    <recommendedName>
        <fullName evidence="4">DNA replication complex GINS protein PSF2</fullName>
    </recommendedName>
    <alternativeName>
        <fullName evidence="3">DNA replication complex GINS protein psf2</fullName>
    </alternativeName>
</protein>
<accession>A0A316YSY2</accession>
<evidence type="ECO:0000259" key="8">
    <source>
        <dbReference type="Pfam" id="PF05916"/>
    </source>
</evidence>
<keyword evidence="7" id="KW-0539">Nucleus</keyword>
<evidence type="ECO:0000313" key="11">
    <source>
        <dbReference type="Proteomes" id="UP000245768"/>
    </source>
</evidence>
<comment type="subcellular location">
    <subcellularLocation>
        <location evidence="1">Nucleus</location>
    </subcellularLocation>
</comment>
<feature type="domain" description="GINS subunit" evidence="8">
    <location>
        <begin position="76"/>
        <end position="148"/>
    </location>
</feature>
<dbReference type="CDD" id="cd21694">
    <property type="entry name" value="GINS_B_Psf2"/>
    <property type="match status" value="1"/>
</dbReference>
<dbReference type="PANTHER" id="PTHR12772:SF0">
    <property type="entry name" value="DNA REPLICATION COMPLEX GINS PROTEIN PSF2"/>
    <property type="match status" value="1"/>
</dbReference>
<dbReference type="GO" id="GO:0000811">
    <property type="term" value="C:GINS complex"/>
    <property type="evidence" value="ECO:0007669"/>
    <property type="project" value="TreeGrafter"/>
</dbReference>
<gene>
    <name evidence="10" type="ORF">FA10DRAFT_266120</name>
</gene>
<dbReference type="GO" id="GO:0006260">
    <property type="term" value="P:DNA replication"/>
    <property type="evidence" value="ECO:0007669"/>
    <property type="project" value="UniProtKB-KW"/>
</dbReference>
<evidence type="ECO:0000256" key="2">
    <source>
        <dbReference type="ARBA" id="ARBA00010565"/>
    </source>
</evidence>
<dbReference type="InterPro" id="IPR056784">
    <property type="entry name" value="PSF2_N"/>
</dbReference>
<dbReference type="FunCoup" id="A0A316YSY2">
    <property type="interactions" value="363"/>
</dbReference>
<proteinExistence type="inferred from homology"/>
<dbReference type="Pfam" id="PF25005">
    <property type="entry name" value="PSF2_N"/>
    <property type="match status" value="1"/>
</dbReference>
<dbReference type="RefSeq" id="XP_025379539.1">
    <property type="nucleotide sequence ID" value="XM_025521365.1"/>
</dbReference>
<dbReference type="GO" id="GO:0000727">
    <property type="term" value="P:double-strand break repair via break-induced replication"/>
    <property type="evidence" value="ECO:0007669"/>
    <property type="project" value="TreeGrafter"/>
</dbReference>
<dbReference type="Proteomes" id="UP000245768">
    <property type="component" value="Unassembled WGS sequence"/>
</dbReference>
<dbReference type="Pfam" id="PF05916">
    <property type="entry name" value="Sld5"/>
    <property type="match status" value="1"/>
</dbReference>
<keyword evidence="5" id="KW-0235">DNA replication</keyword>
<dbReference type="InterPro" id="IPR021151">
    <property type="entry name" value="GINS_A"/>
</dbReference>
<evidence type="ECO:0000256" key="6">
    <source>
        <dbReference type="ARBA" id="ARBA00022829"/>
    </source>
</evidence>
<evidence type="ECO:0000256" key="1">
    <source>
        <dbReference type="ARBA" id="ARBA00004123"/>
    </source>
</evidence>
<sequence length="156" mass="17309">MALPSQLQPGLLPSEVEFLATSTEHVHVVPLVRIDRVRLLSGVYGPLRPPTQARVPLWLALNLKKRRKCHIVCPEWLHIDNLRTLLRSEQSNAAFASVPPFYQAIAKVLLESAADDVPAADDVREALKSLREARQSKVLAGLEMINADHLEVRSAA</sequence>
<dbReference type="AlphaFoldDB" id="A0A316YSY2"/>
<dbReference type="SUPFAM" id="SSF160059">
    <property type="entry name" value="PriA/YqbF domain"/>
    <property type="match status" value="1"/>
</dbReference>
<evidence type="ECO:0000256" key="7">
    <source>
        <dbReference type="ARBA" id="ARBA00023242"/>
    </source>
</evidence>
<evidence type="ECO:0000256" key="3">
    <source>
        <dbReference type="ARBA" id="ARBA00013969"/>
    </source>
</evidence>
<dbReference type="FunFam" id="3.40.5.50:FF:000001">
    <property type="entry name" value="DNA replication complex GINS protein PSF2"/>
    <property type="match status" value="1"/>
</dbReference>
<name>A0A316YSY2_9BASI</name>
<evidence type="ECO:0000259" key="9">
    <source>
        <dbReference type="Pfam" id="PF25005"/>
    </source>
</evidence>
<dbReference type="InterPro" id="IPR007257">
    <property type="entry name" value="GINS_Psf2"/>
</dbReference>
<dbReference type="Gene3D" id="3.40.5.50">
    <property type="match status" value="1"/>
</dbReference>
<feature type="domain" description="DNA replication complex GINS protein PSF2 N-terminal" evidence="9">
    <location>
        <begin position="13"/>
        <end position="72"/>
    </location>
</feature>
<evidence type="ECO:0000256" key="4">
    <source>
        <dbReference type="ARBA" id="ARBA00015139"/>
    </source>
</evidence>
<dbReference type="InParanoid" id="A0A316YSY2"/>
<evidence type="ECO:0000256" key="5">
    <source>
        <dbReference type="ARBA" id="ARBA00022705"/>
    </source>
</evidence>